<proteinExistence type="predicted"/>
<gene>
    <name evidence="2" type="ORF">SAMN05421771_0702</name>
</gene>
<dbReference type="PANTHER" id="PTHR43355:SF2">
    <property type="entry name" value="FLAVIN REDUCTASE (NADPH)"/>
    <property type="match status" value="1"/>
</dbReference>
<organism evidence="2 3">
    <name type="scientific">Granulicella pectinivorans</name>
    <dbReference type="NCBI Taxonomy" id="474950"/>
    <lineage>
        <taxon>Bacteria</taxon>
        <taxon>Pseudomonadati</taxon>
        <taxon>Acidobacteriota</taxon>
        <taxon>Terriglobia</taxon>
        <taxon>Terriglobales</taxon>
        <taxon>Acidobacteriaceae</taxon>
        <taxon>Granulicella</taxon>
    </lineage>
</organism>
<evidence type="ECO:0000313" key="2">
    <source>
        <dbReference type="EMBL" id="SFS02687.1"/>
    </source>
</evidence>
<dbReference type="InterPro" id="IPR036291">
    <property type="entry name" value="NAD(P)-bd_dom_sf"/>
</dbReference>
<dbReference type="OrthoDB" id="9785372at2"/>
<dbReference type="CDD" id="cd05244">
    <property type="entry name" value="BVR-B_like_SDR_a"/>
    <property type="match status" value="1"/>
</dbReference>
<evidence type="ECO:0000313" key="3">
    <source>
        <dbReference type="Proteomes" id="UP000199024"/>
    </source>
</evidence>
<keyword evidence="3" id="KW-1185">Reference proteome</keyword>
<accession>A0A1I6LGT7</accession>
<dbReference type="RefSeq" id="WP_089836660.1">
    <property type="nucleotide sequence ID" value="NZ_FOZL01000001.1"/>
</dbReference>
<dbReference type="InterPro" id="IPR016040">
    <property type="entry name" value="NAD(P)-bd_dom"/>
</dbReference>
<reference evidence="2 3" key="1">
    <citation type="submission" date="2016-10" db="EMBL/GenBank/DDBJ databases">
        <authorList>
            <person name="de Groot N.N."/>
        </authorList>
    </citation>
    <scope>NUCLEOTIDE SEQUENCE [LARGE SCALE GENOMIC DNA]</scope>
    <source>
        <strain evidence="2 3">DSM 21001</strain>
    </source>
</reference>
<dbReference type="Gene3D" id="3.40.50.720">
    <property type="entry name" value="NAD(P)-binding Rossmann-like Domain"/>
    <property type="match status" value="1"/>
</dbReference>
<dbReference type="EMBL" id="FOZL01000001">
    <property type="protein sequence ID" value="SFS02687.1"/>
    <property type="molecule type" value="Genomic_DNA"/>
</dbReference>
<protein>
    <recommendedName>
        <fullName evidence="1">NAD(P)-binding domain-containing protein</fullName>
    </recommendedName>
</protein>
<dbReference type="STRING" id="474950.SAMN05421771_0702"/>
<dbReference type="InterPro" id="IPR051606">
    <property type="entry name" value="Polyketide_Oxido-like"/>
</dbReference>
<feature type="domain" description="NAD(P)-binding" evidence="1">
    <location>
        <begin position="7"/>
        <end position="196"/>
    </location>
</feature>
<name>A0A1I6LGT7_9BACT</name>
<evidence type="ECO:0000259" key="1">
    <source>
        <dbReference type="Pfam" id="PF13460"/>
    </source>
</evidence>
<dbReference type="Pfam" id="PF13460">
    <property type="entry name" value="NAD_binding_10"/>
    <property type="match status" value="1"/>
</dbReference>
<sequence length="207" mass="21883">MKVVLYGATGKSGSRILTELTSRGHQVVAVARNTASLPAGVEAVQDDLSDVARIAATVKGADAVVSAYAPPQDDTDQVIGVTERQVAALSYPGSPRLIVVGGAASLEVAPGVTLLASGHLPQEWVAIASSHAKALDLLKASSIDWTYFSPAAFFVPGERTGKFRLGTDTLIADEKHDSRISLEDYAIALVDELETPKHRRARFTIGY</sequence>
<dbReference type="AlphaFoldDB" id="A0A1I6LGT7"/>
<dbReference type="SUPFAM" id="SSF51735">
    <property type="entry name" value="NAD(P)-binding Rossmann-fold domains"/>
    <property type="match status" value="1"/>
</dbReference>
<dbReference type="GO" id="GO:0016646">
    <property type="term" value="F:oxidoreductase activity, acting on the CH-NH group of donors, NAD or NADP as acceptor"/>
    <property type="evidence" value="ECO:0007669"/>
    <property type="project" value="TreeGrafter"/>
</dbReference>
<dbReference type="Proteomes" id="UP000199024">
    <property type="component" value="Unassembled WGS sequence"/>
</dbReference>
<dbReference type="PANTHER" id="PTHR43355">
    <property type="entry name" value="FLAVIN REDUCTASE (NADPH)"/>
    <property type="match status" value="1"/>
</dbReference>